<dbReference type="SMART" id="SM00173">
    <property type="entry name" value="RAS"/>
    <property type="match status" value="1"/>
</dbReference>
<dbReference type="InterPro" id="IPR005225">
    <property type="entry name" value="Small_GTP-bd"/>
</dbReference>
<reference evidence="2" key="1">
    <citation type="submission" date="2016-10" db="EMBL/GenBank/DDBJ databases">
        <authorList>
            <person name="Benchimol M."/>
            <person name="Almeida L.G."/>
            <person name="Vasconcelos A.T."/>
            <person name="Perreira-Neves A."/>
            <person name="Rosa I.A."/>
            <person name="Tasca T."/>
            <person name="Bogo M.R."/>
            <person name="de Souza W."/>
        </authorList>
    </citation>
    <scope>NUCLEOTIDE SEQUENCE [LARGE SCALE GENOMIC DNA]</scope>
    <source>
        <strain evidence="2">K</strain>
    </source>
</reference>
<dbReference type="SMART" id="SM00174">
    <property type="entry name" value="RHO"/>
    <property type="match status" value="1"/>
</dbReference>
<dbReference type="PROSITE" id="PS51417">
    <property type="entry name" value="ARF"/>
    <property type="match status" value="1"/>
</dbReference>
<protein>
    <submittedName>
        <fullName evidence="2">Ras-related protein Rab-5C</fullName>
    </submittedName>
</protein>
<keyword evidence="1" id="KW-0547">Nucleotide-binding</keyword>
<dbReference type="InterPro" id="IPR001806">
    <property type="entry name" value="Small_GTPase"/>
</dbReference>
<accession>A0A1J4K8F9</accession>
<evidence type="ECO:0000313" key="3">
    <source>
        <dbReference type="Proteomes" id="UP000179807"/>
    </source>
</evidence>
<name>A0A1J4K8F9_9EUKA</name>
<sequence>MITQEVYKVVLCGNTQAGKTSILQRYTTGRFDPYTNPTVGADFISHTVYSGDREFKMHIWDTAGQEQYQAIGTLYFRSTVLAIIVYDVTSSNSLESTQEWVDRMHEAEKNAIVVVFGNKVDLVTSPNHDVEEWCKENDYQHFFVSALTGEKIQESFSYVSQTLANKYGHKRSTSVIIESPPKEQCC</sequence>
<dbReference type="PROSITE" id="PS51419">
    <property type="entry name" value="RAB"/>
    <property type="match status" value="1"/>
</dbReference>
<keyword evidence="3" id="KW-1185">Reference proteome</keyword>
<gene>
    <name evidence="2" type="primary">RAB5C</name>
    <name evidence="2" type="ORF">TRFO_01297</name>
</gene>
<evidence type="ECO:0000313" key="2">
    <source>
        <dbReference type="EMBL" id="OHT07168.1"/>
    </source>
</evidence>
<dbReference type="SMART" id="SM00176">
    <property type="entry name" value="RAN"/>
    <property type="match status" value="1"/>
</dbReference>
<dbReference type="CDD" id="cd00154">
    <property type="entry name" value="Rab"/>
    <property type="match status" value="1"/>
</dbReference>
<dbReference type="Proteomes" id="UP000179807">
    <property type="component" value="Unassembled WGS sequence"/>
</dbReference>
<organism evidence="2 3">
    <name type="scientific">Tritrichomonas foetus</name>
    <dbReference type="NCBI Taxonomy" id="1144522"/>
    <lineage>
        <taxon>Eukaryota</taxon>
        <taxon>Metamonada</taxon>
        <taxon>Parabasalia</taxon>
        <taxon>Tritrichomonadida</taxon>
        <taxon>Tritrichomonadidae</taxon>
        <taxon>Tritrichomonas</taxon>
    </lineage>
</organism>
<dbReference type="PRINTS" id="PR00449">
    <property type="entry name" value="RASTRNSFRMNG"/>
</dbReference>
<dbReference type="RefSeq" id="XP_068360304.1">
    <property type="nucleotide sequence ID" value="XM_068490019.1"/>
</dbReference>
<dbReference type="PANTHER" id="PTHR47978">
    <property type="match status" value="1"/>
</dbReference>
<dbReference type="OrthoDB" id="63533at2759"/>
<dbReference type="GO" id="GO:0005525">
    <property type="term" value="F:GTP binding"/>
    <property type="evidence" value="ECO:0007669"/>
    <property type="project" value="InterPro"/>
</dbReference>
<dbReference type="PROSITE" id="PS51421">
    <property type="entry name" value="RAS"/>
    <property type="match status" value="1"/>
</dbReference>
<dbReference type="EMBL" id="MLAK01000704">
    <property type="protein sequence ID" value="OHT07168.1"/>
    <property type="molecule type" value="Genomic_DNA"/>
</dbReference>
<dbReference type="Gene3D" id="3.40.50.300">
    <property type="entry name" value="P-loop containing nucleotide triphosphate hydrolases"/>
    <property type="match status" value="1"/>
</dbReference>
<dbReference type="NCBIfam" id="TIGR00231">
    <property type="entry name" value="small_GTP"/>
    <property type="match status" value="1"/>
</dbReference>
<comment type="caution">
    <text evidence="2">The sequence shown here is derived from an EMBL/GenBank/DDBJ whole genome shotgun (WGS) entry which is preliminary data.</text>
</comment>
<dbReference type="SMART" id="SM00177">
    <property type="entry name" value="ARF"/>
    <property type="match status" value="1"/>
</dbReference>
<dbReference type="SMART" id="SM00175">
    <property type="entry name" value="RAB"/>
    <property type="match status" value="1"/>
</dbReference>
<proteinExistence type="predicted"/>
<dbReference type="Pfam" id="PF00071">
    <property type="entry name" value="Ras"/>
    <property type="match status" value="1"/>
</dbReference>
<dbReference type="SUPFAM" id="SSF52540">
    <property type="entry name" value="P-loop containing nucleoside triphosphate hydrolases"/>
    <property type="match status" value="1"/>
</dbReference>
<evidence type="ECO:0000256" key="1">
    <source>
        <dbReference type="ARBA" id="ARBA00022741"/>
    </source>
</evidence>
<dbReference type="FunFam" id="3.40.50.300:FF:001204">
    <property type="entry name" value="Small GTP-binding protein, putative"/>
    <property type="match status" value="1"/>
</dbReference>
<dbReference type="AlphaFoldDB" id="A0A1J4K8F9"/>
<dbReference type="GO" id="GO:0003924">
    <property type="term" value="F:GTPase activity"/>
    <property type="evidence" value="ECO:0007669"/>
    <property type="project" value="InterPro"/>
</dbReference>
<dbReference type="InterPro" id="IPR027417">
    <property type="entry name" value="P-loop_NTPase"/>
</dbReference>
<dbReference type="GeneID" id="94824723"/>
<dbReference type="VEuPathDB" id="TrichDB:TRFO_01297"/>